<gene>
    <name evidence="1" type="ORF">UV58_C0004G0027</name>
</gene>
<evidence type="ECO:0000313" key="1">
    <source>
        <dbReference type="EMBL" id="KKS82854.1"/>
    </source>
</evidence>
<sequence>MVELSPEERRVVSSILTRGTEVISFNPKSGRSVMVARVLWEYLVRVQIPAARQNLTNYLPV</sequence>
<protein>
    <submittedName>
        <fullName evidence="1">Uncharacterized protein</fullName>
    </submittedName>
</protein>
<dbReference type="EMBL" id="LCFA01000004">
    <property type="protein sequence ID" value="KKS82854.1"/>
    <property type="molecule type" value="Genomic_DNA"/>
</dbReference>
<reference evidence="1 2" key="1">
    <citation type="journal article" date="2015" name="Nature">
        <title>rRNA introns, odd ribosomes, and small enigmatic genomes across a large radiation of phyla.</title>
        <authorList>
            <person name="Brown C.T."/>
            <person name="Hug L.A."/>
            <person name="Thomas B.C."/>
            <person name="Sharon I."/>
            <person name="Castelle C.J."/>
            <person name="Singh A."/>
            <person name="Wilkins M.J."/>
            <person name="Williams K.H."/>
            <person name="Banfield J.F."/>
        </authorList>
    </citation>
    <scope>NUCLEOTIDE SEQUENCE [LARGE SCALE GENOMIC DNA]</scope>
</reference>
<comment type="caution">
    <text evidence="1">The sequence shown here is derived from an EMBL/GenBank/DDBJ whole genome shotgun (WGS) entry which is preliminary data.</text>
</comment>
<name>A0A0G1CBR1_9BACT</name>
<dbReference type="AlphaFoldDB" id="A0A0G1CBR1"/>
<organism evidence="1 2">
    <name type="scientific">Candidatus Wolfebacteria bacterium GW2011_GWC1_43_10</name>
    <dbReference type="NCBI Taxonomy" id="1619011"/>
    <lineage>
        <taxon>Bacteria</taxon>
        <taxon>Candidatus Wolfeibacteriota</taxon>
    </lineage>
</organism>
<accession>A0A0G1CBR1</accession>
<evidence type="ECO:0000313" key="2">
    <source>
        <dbReference type="Proteomes" id="UP000034810"/>
    </source>
</evidence>
<proteinExistence type="predicted"/>
<dbReference type="Proteomes" id="UP000034810">
    <property type="component" value="Unassembled WGS sequence"/>
</dbReference>